<gene>
    <name evidence="3" type="ORF">PCASD_18535</name>
</gene>
<dbReference type="PANTHER" id="PTHR33096:SF1">
    <property type="entry name" value="CXC1-LIKE CYSTEINE CLUSTER ASSOCIATED WITH KDZ TRANSPOSASES DOMAIN-CONTAINING PROTEIN"/>
    <property type="match status" value="1"/>
</dbReference>
<feature type="compositionally biased region" description="Polar residues" evidence="2">
    <location>
        <begin position="849"/>
        <end position="859"/>
    </location>
</feature>
<dbReference type="AlphaFoldDB" id="A0A2N5ST80"/>
<dbReference type="Proteomes" id="UP000235392">
    <property type="component" value="Unassembled WGS sequence"/>
</dbReference>
<organism evidence="3 4">
    <name type="scientific">Puccinia coronata f. sp. avenae</name>
    <dbReference type="NCBI Taxonomy" id="200324"/>
    <lineage>
        <taxon>Eukaryota</taxon>
        <taxon>Fungi</taxon>
        <taxon>Dikarya</taxon>
        <taxon>Basidiomycota</taxon>
        <taxon>Pucciniomycotina</taxon>
        <taxon>Pucciniomycetes</taxon>
        <taxon>Pucciniales</taxon>
        <taxon>Pucciniaceae</taxon>
        <taxon>Puccinia</taxon>
    </lineage>
</organism>
<comment type="caution">
    <text evidence="3">The sequence shown here is derived from an EMBL/GenBank/DDBJ whole genome shotgun (WGS) entry which is preliminary data.</text>
</comment>
<proteinExistence type="predicted"/>
<evidence type="ECO:0000313" key="4">
    <source>
        <dbReference type="Proteomes" id="UP000235392"/>
    </source>
</evidence>
<reference evidence="3 4" key="1">
    <citation type="submission" date="2017-11" db="EMBL/GenBank/DDBJ databases">
        <title>De novo assembly and phasing of dikaryotic genomes from two isolates of Puccinia coronata f. sp. avenae, the causal agent of oat crown rust.</title>
        <authorList>
            <person name="Miller M.E."/>
            <person name="Zhang Y."/>
            <person name="Omidvar V."/>
            <person name="Sperschneider J."/>
            <person name="Schwessinger B."/>
            <person name="Raley C."/>
            <person name="Palmer J.M."/>
            <person name="Garnica D."/>
            <person name="Upadhyaya N."/>
            <person name="Rathjen J."/>
            <person name="Taylor J.M."/>
            <person name="Park R.F."/>
            <person name="Dodds P.N."/>
            <person name="Hirsch C.D."/>
            <person name="Kianian S.F."/>
            <person name="Figueroa M."/>
        </authorList>
    </citation>
    <scope>NUCLEOTIDE SEQUENCE [LARGE SCALE GENOMIC DNA]</scope>
    <source>
        <strain evidence="3">12SD80</strain>
    </source>
</reference>
<evidence type="ECO:0000256" key="2">
    <source>
        <dbReference type="SAM" id="MobiDB-lite"/>
    </source>
</evidence>
<dbReference type="PANTHER" id="PTHR33096">
    <property type="entry name" value="CXC2 DOMAIN-CONTAINING PROTEIN"/>
    <property type="match status" value="1"/>
</dbReference>
<feature type="compositionally biased region" description="Acidic residues" evidence="2">
    <location>
        <begin position="838"/>
        <end position="848"/>
    </location>
</feature>
<evidence type="ECO:0000256" key="1">
    <source>
        <dbReference type="SAM" id="Coils"/>
    </source>
</evidence>
<accession>A0A2N5ST80</accession>
<dbReference type="InterPro" id="IPR040521">
    <property type="entry name" value="KDZ"/>
</dbReference>
<feature type="region of interest" description="Disordered" evidence="2">
    <location>
        <begin position="54"/>
        <end position="83"/>
    </location>
</feature>
<evidence type="ECO:0000313" key="3">
    <source>
        <dbReference type="EMBL" id="PLW16455.1"/>
    </source>
</evidence>
<evidence type="ECO:0008006" key="5">
    <source>
        <dbReference type="Google" id="ProtNLM"/>
    </source>
</evidence>
<sequence>MPKIKFRITTGNREQRLRRRLNAAQDQAALYRLELAMTRPEALRQAQQQINQTAQLEPRNDTFEPDNNSYNPNPGFEYDDEDGEGGGDLTWVTLSDDPTWVTLSDDPTWGTSCVQEPDPIDILVAASNERYVQQAREFNWRVLLNHLHPVYMTQKLVTNNWAKSNSYDDFNETCSCVKTYRTVDLVDIYGALPFTTALTQFLEPRSQRLNVRGKKHARNMRKPFTAAVDLYRRLEEESDAVVFQILKFSKQQVLAFVTCPACFGPQSLDTSLYPTTTRDCLVVCLDGNFQHRHHTKASRNHEALRTPAIFLEQSETDQCTESHKAADDKRNESTWKGCDDTGLMGCCCRHDAAIYLANIHKSGEQRCFPLAIIKRLLSEIDPSRPVGILYDIGCSMDKFINLRQLLPEDRPRIKFGTSVFHAYAHNWICQLDYHPRFNKGWGLSDGEGLERMWSYLSALLIGFVKSSIGLLSAGKRRDWDWQNYSINGILTALVGTTKRTSFSKISGPPNVRFEWITLMCRLQNPRVFVASSAELRRLMDSIETEANKLTEDLERLTGDDMPAANVEERKMRLLLWNAKSELFIQAVHLRAERQPLLNTKNSSSRLGTKLKEKVFKAINDRKPAIVRLITDYNERYSEYRLKFPNQLSSDDDEEGLLSYAKLSNMSLDDAFWNDGLFYHCDAPWAIDPKVREGISYIHAINRTREEFELIAQELARAMGWAMDLHSVDLLERGDSDVPVNDVDRVQLPNLNRIEKTWVIMKELCMRLASHRELVTEWSDNFLWVWDHCHPKENENQAFIDSWRKFIQHISQTNVADLVDIDDADDALEDAVLEEVIEDGEEAEDDWMSDNDSNPNPAEA</sequence>
<name>A0A2N5ST80_9BASI</name>
<protein>
    <recommendedName>
        <fullName evidence="5">CxC1-like cysteine cluster associated with KDZ transposases domain-containing protein</fullName>
    </recommendedName>
</protein>
<dbReference type="Pfam" id="PF18758">
    <property type="entry name" value="KDZ"/>
    <property type="match status" value="1"/>
</dbReference>
<feature type="region of interest" description="Disordered" evidence="2">
    <location>
        <begin position="838"/>
        <end position="859"/>
    </location>
</feature>
<dbReference type="EMBL" id="PGCI01000771">
    <property type="protein sequence ID" value="PLW16455.1"/>
    <property type="molecule type" value="Genomic_DNA"/>
</dbReference>
<keyword evidence="1" id="KW-0175">Coiled coil</keyword>
<feature type="coiled-coil region" evidence="1">
    <location>
        <begin position="532"/>
        <end position="559"/>
    </location>
</feature>